<proteinExistence type="predicted"/>
<evidence type="ECO:0000313" key="1">
    <source>
        <dbReference type="EMBL" id="KAK8891585.1"/>
    </source>
</evidence>
<comment type="caution">
    <text evidence="1">The sequence shown here is derived from an EMBL/GenBank/DDBJ whole genome shotgun (WGS) entry which is preliminary data.</text>
</comment>
<name>A0ABR2KKC6_9EUKA</name>
<keyword evidence="2" id="KW-1185">Reference proteome</keyword>
<dbReference type="EMBL" id="JAPFFF010000004">
    <property type="protein sequence ID" value="KAK8891585.1"/>
    <property type="molecule type" value="Genomic_DNA"/>
</dbReference>
<dbReference type="Proteomes" id="UP001470230">
    <property type="component" value="Unassembled WGS sequence"/>
</dbReference>
<gene>
    <name evidence="1" type="ORF">M9Y10_028798</name>
</gene>
<sequence length="211" mass="24815">MQYLDTKYFNSLQNWIMNKKVSGCSYEKIFLLYNEEFQAVDNLNKDAIKTFGIYPLMGLRSSLSKKWLKVETFGKIPVLSDVDIDTLKAYILDSTTGNDYIDVDQIVEMSTELRTNLFSNVQKFLIECIFYSIMQDEQELYVGYDVCNTWVYQNIKTLETELCTPQNVEINRLIAWTQENIQIFIDVFSQLLLNTNLHLFLYLMKRCCSQI</sequence>
<organism evidence="1 2">
    <name type="scientific">Tritrichomonas musculus</name>
    <dbReference type="NCBI Taxonomy" id="1915356"/>
    <lineage>
        <taxon>Eukaryota</taxon>
        <taxon>Metamonada</taxon>
        <taxon>Parabasalia</taxon>
        <taxon>Tritrichomonadida</taxon>
        <taxon>Tritrichomonadidae</taxon>
        <taxon>Tritrichomonas</taxon>
    </lineage>
</organism>
<evidence type="ECO:0000313" key="2">
    <source>
        <dbReference type="Proteomes" id="UP001470230"/>
    </source>
</evidence>
<reference evidence="1 2" key="1">
    <citation type="submission" date="2024-04" db="EMBL/GenBank/DDBJ databases">
        <title>Tritrichomonas musculus Genome.</title>
        <authorList>
            <person name="Alves-Ferreira E."/>
            <person name="Grigg M."/>
            <person name="Lorenzi H."/>
            <person name="Galac M."/>
        </authorList>
    </citation>
    <scope>NUCLEOTIDE SEQUENCE [LARGE SCALE GENOMIC DNA]</scope>
    <source>
        <strain evidence="1 2">EAF2021</strain>
    </source>
</reference>
<accession>A0ABR2KKC6</accession>
<protein>
    <submittedName>
        <fullName evidence="1">Uncharacterized protein</fullName>
    </submittedName>
</protein>